<reference evidence="1" key="1">
    <citation type="submission" date="2021-06" db="EMBL/GenBank/DDBJ databases">
        <authorList>
            <person name="Kallberg Y."/>
            <person name="Tangrot J."/>
            <person name="Rosling A."/>
        </authorList>
    </citation>
    <scope>NUCLEOTIDE SEQUENCE</scope>
    <source>
        <strain evidence="1">MA461A</strain>
    </source>
</reference>
<protein>
    <submittedName>
        <fullName evidence="1">19800_t:CDS:1</fullName>
    </submittedName>
</protein>
<proteinExistence type="predicted"/>
<keyword evidence="2" id="KW-1185">Reference proteome</keyword>
<feature type="non-terminal residue" evidence="1">
    <location>
        <position position="1"/>
    </location>
</feature>
<dbReference type="EMBL" id="CAJVQC010017442">
    <property type="protein sequence ID" value="CAG8684762.1"/>
    <property type="molecule type" value="Genomic_DNA"/>
</dbReference>
<sequence length="67" mass="7578">AILYNTKEEEPLPKPLTARQIIQKTLSLEKHLKTILAKGGLMDALARNNLKDDCRSLQNILKEAIHD</sequence>
<accession>A0ACA9NZ36</accession>
<dbReference type="Proteomes" id="UP000789920">
    <property type="component" value="Unassembled WGS sequence"/>
</dbReference>
<name>A0ACA9NZ36_9GLOM</name>
<evidence type="ECO:0000313" key="2">
    <source>
        <dbReference type="Proteomes" id="UP000789920"/>
    </source>
</evidence>
<evidence type="ECO:0000313" key="1">
    <source>
        <dbReference type="EMBL" id="CAG8684762.1"/>
    </source>
</evidence>
<organism evidence="1 2">
    <name type="scientific">Racocetra persica</name>
    <dbReference type="NCBI Taxonomy" id="160502"/>
    <lineage>
        <taxon>Eukaryota</taxon>
        <taxon>Fungi</taxon>
        <taxon>Fungi incertae sedis</taxon>
        <taxon>Mucoromycota</taxon>
        <taxon>Glomeromycotina</taxon>
        <taxon>Glomeromycetes</taxon>
        <taxon>Diversisporales</taxon>
        <taxon>Gigasporaceae</taxon>
        <taxon>Racocetra</taxon>
    </lineage>
</organism>
<gene>
    <name evidence="1" type="ORF">RPERSI_LOCUS9287</name>
</gene>
<comment type="caution">
    <text evidence="1">The sequence shown here is derived from an EMBL/GenBank/DDBJ whole genome shotgun (WGS) entry which is preliminary data.</text>
</comment>